<evidence type="ECO:0000313" key="4">
    <source>
        <dbReference type="Proteomes" id="UP000019849"/>
    </source>
</evidence>
<feature type="region of interest" description="Disordered" evidence="1">
    <location>
        <begin position="1"/>
        <end position="30"/>
    </location>
</feature>
<dbReference type="GO" id="GO:0006508">
    <property type="term" value="P:proteolysis"/>
    <property type="evidence" value="ECO:0007669"/>
    <property type="project" value="InterPro"/>
</dbReference>
<evidence type="ECO:0000256" key="1">
    <source>
        <dbReference type="SAM" id="MobiDB-lite"/>
    </source>
</evidence>
<proteinExistence type="predicted"/>
<feature type="domain" description="Peptidase S8/S53" evidence="2">
    <location>
        <begin position="328"/>
        <end position="551"/>
    </location>
</feature>
<gene>
    <name evidence="3" type="ORF">BG36_04875</name>
</gene>
<dbReference type="HOGENOM" id="CLU_369925_0_0_5"/>
<evidence type="ECO:0000313" key="3">
    <source>
        <dbReference type="EMBL" id="EXL07915.1"/>
    </source>
</evidence>
<dbReference type="STRING" id="69279.BG36_04875"/>
<dbReference type="EMBL" id="JENY01000014">
    <property type="protein sequence ID" value="EXL07915.1"/>
    <property type="molecule type" value="Genomic_DNA"/>
</dbReference>
<evidence type="ECO:0000259" key="2">
    <source>
        <dbReference type="Pfam" id="PF00082"/>
    </source>
</evidence>
<dbReference type="Gene3D" id="3.40.50.200">
    <property type="entry name" value="Peptidase S8/S53 domain"/>
    <property type="match status" value="1"/>
</dbReference>
<dbReference type="AlphaFoldDB" id="A0A011VHQ5"/>
<accession>A0A011VHQ5</accession>
<dbReference type="GO" id="GO:0004252">
    <property type="term" value="F:serine-type endopeptidase activity"/>
    <property type="evidence" value="ECO:0007669"/>
    <property type="project" value="InterPro"/>
</dbReference>
<dbReference type="eggNOG" id="COG1404">
    <property type="taxonomic scope" value="Bacteria"/>
</dbReference>
<dbReference type="RefSeq" id="WP_035026782.1">
    <property type="nucleotide sequence ID" value="NZ_KK073887.1"/>
</dbReference>
<organism evidence="3 4">
    <name type="scientific">Aquamicrobium defluvii</name>
    <dbReference type="NCBI Taxonomy" id="69279"/>
    <lineage>
        <taxon>Bacteria</taxon>
        <taxon>Pseudomonadati</taxon>
        <taxon>Pseudomonadota</taxon>
        <taxon>Alphaproteobacteria</taxon>
        <taxon>Hyphomicrobiales</taxon>
        <taxon>Phyllobacteriaceae</taxon>
        <taxon>Aquamicrobium</taxon>
    </lineage>
</organism>
<dbReference type="InterPro" id="IPR036852">
    <property type="entry name" value="Peptidase_S8/S53_dom_sf"/>
</dbReference>
<feature type="region of interest" description="Disordered" evidence="1">
    <location>
        <begin position="275"/>
        <end position="296"/>
    </location>
</feature>
<dbReference type="Pfam" id="PF00082">
    <property type="entry name" value="Peptidase_S8"/>
    <property type="match status" value="1"/>
</dbReference>
<dbReference type="Proteomes" id="UP000019849">
    <property type="component" value="Unassembled WGS sequence"/>
</dbReference>
<dbReference type="SUPFAM" id="SSF52743">
    <property type="entry name" value="Subtilisin-like"/>
    <property type="match status" value="1"/>
</dbReference>
<comment type="caution">
    <text evidence="3">The sequence shown here is derived from an EMBL/GenBank/DDBJ whole genome shotgun (WGS) entry which is preliminary data.</text>
</comment>
<protein>
    <recommendedName>
        <fullName evidence="2">Peptidase S8/S53 domain-containing protein</fullName>
    </recommendedName>
</protein>
<feature type="compositionally biased region" description="Basic and acidic residues" evidence="1">
    <location>
        <begin position="283"/>
        <end position="292"/>
    </location>
</feature>
<reference evidence="3 4" key="1">
    <citation type="submission" date="2014-02" db="EMBL/GenBank/DDBJ databases">
        <title>Aquamicrobium defluvii Genome sequencing.</title>
        <authorList>
            <person name="Wang X."/>
        </authorList>
    </citation>
    <scope>NUCLEOTIDE SEQUENCE [LARGE SCALE GENOMIC DNA]</scope>
    <source>
        <strain evidence="3 4">W13Z1</strain>
    </source>
</reference>
<dbReference type="InterPro" id="IPR000209">
    <property type="entry name" value="Peptidase_S8/S53_dom"/>
</dbReference>
<sequence>MVDNPGRPLLNPVLRFTKDPRPEGITGGGKNAYGIKQDRIAVQRRVLSKQFATLSEAAYQTPRFNGHAIVYASMFEDSLAPTWTPSDLFQPDRGARLIGPYRTGYLVEFDSDELAEYARLVRNTEATRDQVDISRVESVRFFADADAAGLRSLDELWDEAPETDGGRAFVMWLMPLADRDAAEHLLQVFSGLRDGVIEAPPPLLDSIAGARDATTPAVMRRSLRAASASGDRLNLVMREYRQRRRSRSTVIVPSRRALSQLVASGAVFRIEPVQPIHTTSPGEGREPERPLPRDMSSLPIVGVVDGGLTAASYKHAEAWRASPPLVRDGTADTKHGNRVTSLVVQGHDWNNKLTLPELYCQIGTVQAVAKKGARQFVDPQDFVVYLDSVMAANPGTKVWNFSLNQQNSCEPDYVSALGHDIALLARKHGVLPVISVGNRPGERLQPPADCEAAITVGGRLHDKKGSPAGECPVSHCGPGPSSMLKPEVSSFSHVRALGGDLIKGSSFATALTSPLAAHTMMRLREPSPDMVKALLLHCADGQGYDPALGFGTAGCSTLPWECPPGFVTLQWTASLRPGAAYYWELPIPLALRQSGKLKGQGALTAILNPHPLVTEYAGPNYFSVRLATALQFHRGDKFHNLLGSLDTDKISEQEARAVDHKWSPIRHHQRTFRSVGFDGESLRVYARIYTRDLYQYGYANADEAPEMDTVFVLSLGTGDEDDDVYNQLRDQLGAFVETATIDTDIDVESDAE</sequence>
<name>A0A011VHQ5_9HYPH</name>
<dbReference type="PATRIC" id="fig|69279.3.peg.2363"/>